<name>A0ACB9M7H6_9MYRT</name>
<sequence length="586" mass="64333">MVKSPLKGQTGSQIKHDRQSPFGLFLLCKEALFMMSRLLLLVFVLLQGLAVNVHSSAESPSGSKPNCTAECGGVPIPFPFGVGPGCFLDEWYEIDCRSRNNSNSSTPYLKKIASEVLNISLNGMIRISIPMFSNASCAGSGTGIPVNLKGSQFIFSQTMNVFTAIGCNLLALMTSSESTSSSKFEVFGCKSECGDGNFSSIGTCPTSSSCCQTNLPSNLQDFTVDFKEAGDEECNFAFLADQSWSELRYSGLKSLLLNSQMVPVVLEWGIKHGTDLNNQFISNNVDSCGANRLITEAFNQKPFYQCYCQSGYRGNPYLADGCQDINECEYMNNSSCKTCVNEPGTFKCVDTGRTAKFVMIGIGSAIGVLLLLFGLWRLHRFIKKRQEINLKKKYFKQNGGLLLQQQLDSPDGMVEKSRVFASKELGIATDNFNESRVLGKGGQGTVYKGMLTDGRIVAIKKSTGVEENKLEQAEEGRSLATYFITSMEENQLFDIIDPQVMKQGGQEEIVRVASLAKRCLHLRGRNRPSMKDVSTELDDIRRTNFPSGALQSQRGASEAHGYYHGDHDVIMLTDGDGDPLLLSQSW</sequence>
<evidence type="ECO:0000313" key="1">
    <source>
        <dbReference type="EMBL" id="KAI4319695.1"/>
    </source>
</evidence>
<organism evidence="1 2">
    <name type="scientific">Melastoma candidum</name>
    <dbReference type="NCBI Taxonomy" id="119954"/>
    <lineage>
        <taxon>Eukaryota</taxon>
        <taxon>Viridiplantae</taxon>
        <taxon>Streptophyta</taxon>
        <taxon>Embryophyta</taxon>
        <taxon>Tracheophyta</taxon>
        <taxon>Spermatophyta</taxon>
        <taxon>Magnoliopsida</taxon>
        <taxon>eudicotyledons</taxon>
        <taxon>Gunneridae</taxon>
        <taxon>Pentapetalae</taxon>
        <taxon>rosids</taxon>
        <taxon>malvids</taxon>
        <taxon>Myrtales</taxon>
        <taxon>Melastomataceae</taxon>
        <taxon>Melastomatoideae</taxon>
        <taxon>Melastomateae</taxon>
        <taxon>Melastoma</taxon>
    </lineage>
</organism>
<evidence type="ECO:0000313" key="2">
    <source>
        <dbReference type="Proteomes" id="UP001057402"/>
    </source>
</evidence>
<proteinExistence type="predicted"/>
<comment type="caution">
    <text evidence="1">The sequence shown here is derived from an EMBL/GenBank/DDBJ whole genome shotgun (WGS) entry which is preliminary data.</text>
</comment>
<reference evidence="2" key="1">
    <citation type="journal article" date="2023" name="Front. Plant Sci.">
        <title>Chromosomal-level genome assembly of Melastoma candidum provides insights into trichome evolution.</title>
        <authorList>
            <person name="Zhong Y."/>
            <person name="Wu W."/>
            <person name="Sun C."/>
            <person name="Zou P."/>
            <person name="Liu Y."/>
            <person name="Dai S."/>
            <person name="Zhou R."/>
        </authorList>
    </citation>
    <scope>NUCLEOTIDE SEQUENCE [LARGE SCALE GENOMIC DNA]</scope>
</reference>
<accession>A0ACB9M7H6</accession>
<dbReference type="Proteomes" id="UP001057402">
    <property type="component" value="Chromosome 10"/>
</dbReference>
<gene>
    <name evidence="1" type="ORF">MLD38_033266</name>
</gene>
<protein>
    <submittedName>
        <fullName evidence="1">Uncharacterized protein</fullName>
    </submittedName>
</protein>
<keyword evidence="2" id="KW-1185">Reference proteome</keyword>
<dbReference type="EMBL" id="CM042889">
    <property type="protein sequence ID" value="KAI4319695.1"/>
    <property type="molecule type" value="Genomic_DNA"/>
</dbReference>